<dbReference type="GO" id="GO:0004856">
    <property type="term" value="F:D-xylulokinase activity"/>
    <property type="evidence" value="ECO:0007669"/>
    <property type="project" value="UniProtKB-EC"/>
</dbReference>
<keyword evidence="9 18" id="KW-0812">Transmembrane</keyword>
<dbReference type="Pfam" id="PF00370">
    <property type="entry name" value="FGGY_N"/>
    <property type="match status" value="1"/>
</dbReference>
<dbReference type="Gene3D" id="3.30.420.40">
    <property type="match status" value="2"/>
</dbReference>
<evidence type="ECO:0000256" key="8">
    <source>
        <dbReference type="ARBA" id="ARBA00022679"/>
    </source>
</evidence>
<feature type="transmembrane region" description="Helical" evidence="18">
    <location>
        <begin position="461"/>
        <end position="480"/>
    </location>
</feature>
<evidence type="ECO:0000256" key="1">
    <source>
        <dbReference type="ARBA" id="ARBA00003260"/>
    </source>
</evidence>
<evidence type="ECO:0000256" key="6">
    <source>
        <dbReference type="ARBA" id="ARBA00019263"/>
    </source>
</evidence>
<dbReference type="PANTHER" id="PTHR10196:SF57">
    <property type="entry name" value="XYLULOSE KINASE"/>
    <property type="match status" value="1"/>
</dbReference>
<evidence type="ECO:0000256" key="9">
    <source>
        <dbReference type="ARBA" id="ARBA00022692"/>
    </source>
</evidence>
<evidence type="ECO:0000259" key="19">
    <source>
        <dbReference type="PROSITE" id="PS50850"/>
    </source>
</evidence>
<evidence type="ECO:0000256" key="11">
    <source>
        <dbReference type="ARBA" id="ARBA00022777"/>
    </source>
</evidence>
<reference evidence="20" key="1">
    <citation type="submission" date="2019-10" db="EMBL/GenBank/DDBJ databases">
        <title>The sequence and de novo assembly of the wild yak genome.</title>
        <authorList>
            <person name="Liu Y."/>
        </authorList>
    </citation>
    <scope>NUCLEOTIDE SEQUENCE [LARGE SCALE GENOMIC DNA]</scope>
    <source>
        <strain evidence="20">WY2019</strain>
    </source>
</reference>
<evidence type="ECO:0000256" key="15">
    <source>
        <dbReference type="ARBA" id="ARBA00023277"/>
    </source>
</evidence>
<dbReference type="GO" id="GO:0005524">
    <property type="term" value="F:ATP binding"/>
    <property type="evidence" value="ECO:0007669"/>
    <property type="project" value="UniProtKB-KW"/>
</dbReference>
<gene>
    <name evidence="20" type="ORF">E5288_WYG020002</name>
</gene>
<dbReference type="SUPFAM" id="SSF103473">
    <property type="entry name" value="MFS general substrate transporter"/>
    <property type="match status" value="1"/>
</dbReference>
<feature type="transmembrane region" description="Helical" evidence="18">
    <location>
        <begin position="235"/>
        <end position="256"/>
    </location>
</feature>
<evidence type="ECO:0000256" key="13">
    <source>
        <dbReference type="ARBA" id="ARBA00022989"/>
    </source>
</evidence>
<sequence>MLLQRLRAIDAQDDKLTNIMDVVGEFGTFQRRLVALNFIPNFLASFFMFADIFLFTPQKPYCNTSWILAVDSNLTEAEQMNLTLPRAPNGSFLTCLMYVPVEWDLPSIIQFGLNHTDSCQNGWIYPEMKRRSLINEFDLVCGGEPNKEIVHTMFLAGLLTGAFFFGFITDKLGRYPTILLSLLELMIFGFGTAFVSSFNQYIFFRFCVSQAVVGYAISSSALLTEWLMGMYRAYAFILGHCFFAMGVVFLTGLAYSLPHWRLLFLLGGTPIFPLICYIWILPESPRWLIMKGKLEEAKQVLCYAAGVNKKTIPLSLLDKLQLPGKKVASASILDFYSNKDLRKLTLVMCSIWFAVGCNYYMLGLKIKELGVDIYLTQVIPGMMEVPARLCCIFLIEQLKRRRTLIVTLFQGAIMCFLSLTLPSELKSLLVLITLLGEFNLAASITMFYIYTSELLPTVLRATGLGLVSLVWAVGGISSLTLVSQNIAILAIILCCLSALVALFYCSSMPETQDQPLPDTLEHIAPHTRSISEELSNEDMLSDDVTEEAAKNTILNARIIFKPQLTVPAALEVAPECKAAGAPGPGDRPGGARGGPGVSARWSAATVRPREGLTEPRAAGSSAAMAERAARHCCLGWDFSTQQVKVVAVDAELSVFYEDSVHFDRDLVEFGTQGGVHVHKDGLTVTSPVLMWVQALDIILEKMKASGFDFSQVLALSGAGQQHGSVYWKTGASQVLTSLSPDLPLREQLQACFSISDCPVWMDSSTAAQCRQLEAAVGGAQALSRLTGSRAYERFTGNQIAKIYQQNPEAYSHTERISLVSSFAASVFLGSYSPVDYSDGSGMNLLQIQDKVWSQACLGACAPRLEEKLGRPVPSCSVVGAISSYFVQRYGFPPECKVVAFTGDNPASLAGMRLEEGDIAVSLGTSDTLFLWLQEPTPALEGHIFCNPVDPQHYMALLCFKNGSLMREKIRDESASASWSKFSKALQSTEMGNGGNLGFYFDVMEITPEIIGRHRFSAENHEVSAFPQDVEIRALIEGQFMAKKIHAEALGYRVMPKTKILATGGASHNRDLLQVLADVFGAPVYVIDTANSACVGSAYRAFHGLAAGTDMPFAEIVKLAPNPRLVATPTPGASQVYEALLQRT</sequence>
<dbReference type="Gene3D" id="1.20.1250.20">
    <property type="entry name" value="MFS general substrate transporter like domains"/>
    <property type="match status" value="1"/>
</dbReference>
<proteinExistence type="inferred from homology"/>
<dbReference type="GO" id="GO:0016020">
    <property type="term" value="C:membrane"/>
    <property type="evidence" value="ECO:0007669"/>
    <property type="project" value="InterPro"/>
</dbReference>
<evidence type="ECO:0000256" key="18">
    <source>
        <dbReference type="SAM" id="Phobius"/>
    </source>
</evidence>
<evidence type="ECO:0000256" key="17">
    <source>
        <dbReference type="SAM" id="MobiDB-lite"/>
    </source>
</evidence>
<dbReference type="InterPro" id="IPR005828">
    <property type="entry name" value="MFS_sugar_transport-like"/>
</dbReference>
<feature type="transmembrane region" description="Helical" evidence="18">
    <location>
        <begin position="202"/>
        <end position="223"/>
    </location>
</feature>
<feature type="transmembrane region" description="Helical" evidence="18">
    <location>
        <begin position="262"/>
        <end position="281"/>
    </location>
</feature>
<feature type="transmembrane region" description="Helical" evidence="18">
    <location>
        <begin position="34"/>
        <end position="55"/>
    </location>
</feature>
<keyword evidence="7" id="KW-0859">Xylose metabolism</keyword>
<dbReference type="FunFam" id="3.30.420.40:FF:000126">
    <property type="entry name" value="Xylulose kinase"/>
    <property type="match status" value="1"/>
</dbReference>
<protein>
    <recommendedName>
        <fullName evidence="6">Xylulose kinase</fullName>
        <ecNumber evidence="5">2.7.1.17</ecNumber>
    </recommendedName>
</protein>
<feature type="transmembrane region" description="Helical" evidence="18">
    <location>
        <begin position="486"/>
        <end position="505"/>
    </location>
</feature>
<dbReference type="GO" id="GO:0042732">
    <property type="term" value="P:D-xylose metabolic process"/>
    <property type="evidence" value="ECO:0007669"/>
    <property type="project" value="UniProtKB-KW"/>
</dbReference>
<evidence type="ECO:0000256" key="3">
    <source>
        <dbReference type="ARBA" id="ARBA00009156"/>
    </source>
</evidence>
<comment type="function">
    <text evidence="1">Phosphorylates D-xylulose to produce D-xylulose 5-phosphate, a molecule that may play an important role in the regulation of glucose metabolism and lipogenesis.</text>
</comment>
<dbReference type="Proteomes" id="UP000322234">
    <property type="component" value="Unassembled WGS sequence"/>
</dbReference>
<keyword evidence="11" id="KW-0418">Kinase</keyword>
<feature type="transmembrane region" description="Helical" evidence="18">
    <location>
        <begin position="175"/>
        <end position="196"/>
    </location>
</feature>
<dbReference type="GO" id="GO:0005829">
    <property type="term" value="C:cytosol"/>
    <property type="evidence" value="ECO:0007669"/>
    <property type="project" value="TreeGrafter"/>
</dbReference>
<evidence type="ECO:0000256" key="14">
    <source>
        <dbReference type="ARBA" id="ARBA00023136"/>
    </source>
</evidence>
<comment type="subunit">
    <text evidence="4">Monomer.</text>
</comment>
<dbReference type="CDD" id="cd07776">
    <property type="entry name" value="ASKHA_NBD_FGGY_SpXK-like"/>
    <property type="match status" value="1"/>
</dbReference>
<keyword evidence="13 18" id="KW-1133">Transmembrane helix</keyword>
<comment type="caution">
    <text evidence="20">The sequence shown here is derived from an EMBL/GenBank/DDBJ whole genome shotgun (WGS) entry which is preliminary data.</text>
</comment>
<comment type="subcellular location">
    <subcellularLocation>
        <location evidence="2">Endomembrane system</location>
        <topology evidence="2">Multi-pass membrane protein</topology>
    </subcellularLocation>
</comment>
<feature type="transmembrane region" description="Helical" evidence="18">
    <location>
        <begin position="149"/>
        <end position="168"/>
    </location>
</feature>
<keyword evidence="15" id="KW-0119">Carbohydrate metabolism</keyword>
<dbReference type="PANTHER" id="PTHR10196">
    <property type="entry name" value="SUGAR KINASE"/>
    <property type="match status" value="1"/>
</dbReference>
<dbReference type="Pfam" id="PF00083">
    <property type="entry name" value="Sugar_tr"/>
    <property type="match status" value="1"/>
</dbReference>
<organism evidence="20 21">
    <name type="scientific">Bos mutus</name>
    <name type="common">wild yak</name>
    <dbReference type="NCBI Taxonomy" id="72004"/>
    <lineage>
        <taxon>Eukaryota</taxon>
        <taxon>Metazoa</taxon>
        <taxon>Chordata</taxon>
        <taxon>Craniata</taxon>
        <taxon>Vertebrata</taxon>
        <taxon>Euteleostomi</taxon>
        <taxon>Mammalia</taxon>
        <taxon>Eutheria</taxon>
        <taxon>Laurasiatheria</taxon>
        <taxon>Artiodactyla</taxon>
        <taxon>Ruminantia</taxon>
        <taxon>Pecora</taxon>
        <taxon>Bovidae</taxon>
        <taxon>Bovinae</taxon>
        <taxon>Bos</taxon>
    </lineage>
</organism>
<dbReference type="InterPro" id="IPR020846">
    <property type="entry name" value="MFS_dom"/>
</dbReference>
<feature type="transmembrane region" description="Helical" evidence="18">
    <location>
        <begin position="344"/>
        <end position="362"/>
    </location>
</feature>
<evidence type="ECO:0000313" key="21">
    <source>
        <dbReference type="Proteomes" id="UP000322234"/>
    </source>
</evidence>
<evidence type="ECO:0000256" key="16">
    <source>
        <dbReference type="ARBA" id="ARBA00048885"/>
    </source>
</evidence>
<feature type="domain" description="Major facilitator superfamily (MFS) profile" evidence="19">
    <location>
        <begin position="83"/>
        <end position="512"/>
    </location>
</feature>
<keyword evidence="10" id="KW-0547">Nucleotide-binding</keyword>
<evidence type="ECO:0000256" key="10">
    <source>
        <dbReference type="ARBA" id="ARBA00022741"/>
    </source>
</evidence>
<feature type="region of interest" description="Disordered" evidence="17">
    <location>
        <begin position="578"/>
        <end position="598"/>
    </location>
</feature>
<dbReference type="EMBL" id="VBQZ03000051">
    <property type="protein sequence ID" value="MXQ88986.1"/>
    <property type="molecule type" value="Genomic_DNA"/>
</dbReference>
<dbReference type="InterPro" id="IPR018484">
    <property type="entry name" value="FGGY_N"/>
</dbReference>
<feature type="transmembrane region" description="Helical" evidence="18">
    <location>
        <begin position="427"/>
        <end position="449"/>
    </location>
</feature>
<evidence type="ECO:0000256" key="7">
    <source>
        <dbReference type="ARBA" id="ARBA00022629"/>
    </source>
</evidence>
<dbReference type="InterPro" id="IPR043129">
    <property type="entry name" value="ATPase_NBD"/>
</dbReference>
<dbReference type="InterPro" id="IPR042024">
    <property type="entry name" value="D-XK_euk"/>
</dbReference>
<dbReference type="PROSITE" id="PS50850">
    <property type="entry name" value="MFS"/>
    <property type="match status" value="1"/>
</dbReference>
<dbReference type="InterPro" id="IPR018485">
    <property type="entry name" value="FGGY_C"/>
</dbReference>
<keyword evidence="12" id="KW-0067">ATP-binding</keyword>
<dbReference type="EC" id="2.7.1.17" evidence="5"/>
<dbReference type="GO" id="GO:0005997">
    <property type="term" value="P:xylulose metabolic process"/>
    <property type="evidence" value="ECO:0007669"/>
    <property type="project" value="TreeGrafter"/>
</dbReference>
<comment type="catalytic activity">
    <reaction evidence="16">
        <text>D-xylulose + ATP = D-xylulose 5-phosphate + ADP + H(+)</text>
        <dbReference type="Rhea" id="RHEA:10964"/>
        <dbReference type="ChEBI" id="CHEBI:15378"/>
        <dbReference type="ChEBI" id="CHEBI:17140"/>
        <dbReference type="ChEBI" id="CHEBI:30616"/>
        <dbReference type="ChEBI" id="CHEBI:57737"/>
        <dbReference type="ChEBI" id="CHEBI:456216"/>
        <dbReference type="EC" id="2.7.1.17"/>
    </reaction>
</comment>
<keyword evidence="14 18" id="KW-0472">Membrane</keyword>
<feature type="compositionally biased region" description="Gly residues" evidence="17">
    <location>
        <begin position="582"/>
        <end position="596"/>
    </location>
</feature>
<comment type="similarity">
    <text evidence="3">Belongs to the FGGY kinase family.</text>
</comment>
<dbReference type="InterPro" id="IPR036259">
    <property type="entry name" value="MFS_trans_sf"/>
</dbReference>
<dbReference type="GO" id="GO:0022857">
    <property type="term" value="F:transmembrane transporter activity"/>
    <property type="evidence" value="ECO:0007669"/>
    <property type="project" value="InterPro"/>
</dbReference>
<evidence type="ECO:0000256" key="12">
    <source>
        <dbReference type="ARBA" id="ARBA00022840"/>
    </source>
</evidence>
<feature type="transmembrane region" description="Helical" evidence="18">
    <location>
        <begin position="374"/>
        <end position="395"/>
    </location>
</feature>
<dbReference type="GO" id="GO:0012505">
    <property type="term" value="C:endomembrane system"/>
    <property type="evidence" value="ECO:0007669"/>
    <property type="project" value="UniProtKB-SubCell"/>
</dbReference>
<dbReference type="SUPFAM" id="SSF53067">
    <property type="entry name" value="Actin-like ATPase domain"/>
    <property type="match status" value="2"/>
</dbReference>
<accession>A0A6B0RLZ7</accession>
<evidence type="ECO:0000256" key="2">
    <source>
        <dbReference type="ARBA" id="ARBA00004127"/>
    </source>
</evidence>
<keyword evidence="8" id="KW-0808">Transferase</keyword>
<keyword evidence="21" id="KW-1185">Reference proteome</keyword>
<evidence type="ECO:0000256" key="5">
    <source>
        <dbReference type="ARBA" id="ARBA00012038"/>
    </source>
</evidence>
<dbReference type="AlphaFoldDB" id="A0A6B0RLZ7"/>
<evidence type="ECO:0000313" key="20">
    <source>
        <dbReference type="EMBL" id="MXQ88986.1"/>
    </source>
</evidence>
<name>A0A6B0RLZ7_9CETA</name>
<dbReference type="Pfam" id="PF02782">
    <property type="entry name" value="FGGY_C"/>
    <property type="match status" value="1"/>
</dbReference>
<evidence type="ECO:0000256" key="4">
    <source>
        <dbReference type="ARBA" id="ARBA00011245"/>
    </source>
</evidence>